<feature type="non-terminal residue" evidence="4">
    <location>
        <position position="1"/>
    </location>
</feature>
<dbReference type="InterPro" id="IPR016169">
    <property type="entry name" value="FAD-bd_PCMH_sub2"/>
</dbReference>
<protein>
    <submittedName>
        <fullName evidence="4">D2HDH protein</fullName>
    </submittedName>
</protein>
<evidence type="ECO:0000259" key="3">
    <source>
        <dbReference type="PROSITE" id="PS51387"/>
    </source>
</evidence>
<keyword evidence="2" id="KW-0560">Oxidoreductase</keyword>
<evidence type="ECO:0000256" key="1">
    <source>
        <dbReference type="ARBA" id="ARBA00001974"/>
    </source>
</evidence>
<accession>A0A851UYH4</accession>
<dbReference type="GO" id="GO:0016491">
    <property type="term" value="F:oxidoreductase activity"/>
    <property type="evidence" value="ECO:0007669"/>
    <property type="project" value="UniProtKB-KW"/>
</dbReference>
<evidence type="ECO:0000256" key="2">
    <source>
        <dbReference type="ARBA" id="ARBA00023002"/>
    </source>
</evidence>
<feature type="non-terminal residue" evidence="4">
    <location>
        <position position="77"/>
    </location>
</feature>
<evidence type="ECO:0000313" key="5">
    <source>
        <dbReference type="Proteomes" id="UP000623542"/>
    </source>
</evidence>
<dbReference type="Gene3D" id="3.30.465.10">
    <property type="match status" value="1"/>
</dbReference>
<reference evidence="4" key="1">
    <citation type="submission" date="2019-09" db="EMBL/GenBank/DDBJ databases">
        <title>Bird 10,000 Genomes (B10K) Project - Family phase.</title>
        <authorList>
            <person name="Zhang G."/>
        </authorList>
    </citation>
    <scope>NUCLEOTIDE SEQUENCE</scope>
    <source>
        <strain evidence="4">B10K-IZCAS-20218</strain>
        <tissue evidence="4">Blood</tissue>
    </source>
</reference>
<dbReference type="GO" id="GO:0005739">
    <property type="term" value="C:mitochondrion"/>
    <property type="evidence" value="ECO:0007669"/>
    <property type="project" value="TreeGrafter"/>
</dbReference>
<dbReference type="AlphaFoldDB" id="A0A851UYH4"/>
<dbReference type="InterPro" id="IPR036318">
    <property type="entry name" value="FAD-bd_PCMH-like_sf"/>
</dbReference>
<dbReference type="PROSITE" id="PS51387">
    <property type="entry name" value="FAD_PCMH"/>
    <property type="match status" value="1"/>
</dbReference>
<dbReference type="PANTHER" id="PTHR43716">
    <property type="entry name" value="D-2-HYDROXYGLUTARATE DEHYDROGENASE, MITOCHONDRIAL"/>
    <property type="match status" value="1"/>
</dbReference>
<sequence length="77" mass="8311">LRLLRYGSLHGSVLGLEVVLPDGTVWNGLSKLRKDNTGFDLKQLFIGSEGTIGIITAISILCPRRSQSTNVAVFSLP</sequence>
<dbReference type="OrthoDB" id="5332616at2759"/>
<dbReference type="PANTHER" id="PTHR43716:SF1">
    <property type="entry name" value="D-2-HYDROXYGLUTARATE DEHYDROGENASE, MITOCHONDRIAL"/>
    <property type="match status" value="1"/>
</dbReference>
<feature type="domain" description="FAD-binding PCMH-type" evidence="3">
    <location>
        <begin position="1"/>
        <end position="65"/>
    </location>
</feature>
<dbReference type="GO" id="GO:0071949">
    <property type="term" value="F:FAD binding"/>
    <property type="evidence" value="ECO:0007669"/>
    <property type="project" value="InterPro"/>
</dbReference>
<name>A0A851UYH4_9PASS</name>
<dbReference type="SUPFAM" id="SSF56176">
    <property type="entry name" value="FAD-binding/transporter-associated domain-like"/>
    <property type="match status" value="1"/>
</dbReference>
<dbReference type="InterPro" id="IPR051264">
    <property type="entry name" value="FAD-oxidored/transferase_4"/>
</dbReference>
<dbReference type="EMBL" id="WBNG01008889">
    <property type="protein sequence ID" value="NXD32771.1"/>
    <property type="molecule type" value="Genomic_DNA"/>
</dbReference>
<proteinExistence type="predicted"/>
<evidence type="ECO:0000313" key="4">
    <source>
        <dbReference type="EMBL" id="NXD32771.1"/>
    </source>
</evidence>
<comment type="cofactor">
    <cofactor evidence="1">
        <name>FAD</name>
        <dbReference type="ChEBI" id="CHEBI:57692"/>
    </cofactor>
</comment>
<dbReference type="InterPro" id="IPR016166">
    <property type="entry name" value="FAD-bd_PCMH"/>
</dbReference>
<dbReference type="Proteomes" id="UP000623542">
    <property type="component" value="Unassembled WGS sequence"/>
</dbReference>
<keyword evidence="5" id="KW-1185">Reference proteome</keyword>
<organism evidence="4 5">
    <name type="scientific">Elachura formosa</name>
    <name type="common">spotted wren-babbler</name>
    <dbReference type="NCBI Taxonomy" id="1463973"/>
    <lineage>
        <taxon>Eukaryota</taxon>
        <taxon>Metazoa</taxon>
        <taxon>Chordata</taxon>
        <taxon>Craniata</taxon>
        <taxon>Vertebrata</taxon>
        <taxon>Euteleostomi</taxon>
        <taxon>Archelosauria</taxon>
        <taxon>Archosauria</taxon>
        <taxon>Dinosauria</taxon>
        <taxon>Saurischia</taxon>
        <taxon>Theropoda</taxon>
        <taxon>Coelurosauria</taxon>
        <taxon>Aves</taxon>
        <taxon>Neognathae</taxon>
        <taxon>Neoaves</taxon>
        <taxon>Telluraves</taxon>
        <taxon>Australaves</taxon>
        <taxon>Passeriformes</taxon>
        <taxon>Elachuridae</taxon>
        <taxon>Elachura</taxon>
    </lineage>
</organism>
<gene>
    <name evidence="4" type="primary">D2hgdh_1</name>
    <name evidence="4" type="ORF">ELAFOR_R15038</name>
</gene>
<comment type="caution">
    <text evidence="4">The sequence shown here is derived from an EMBL/GenBank/DDBJ whole genome shotgun (WGS) entry which is preliminary data.</text>
</comment>